<dbReference type="SUPFAM" id="SSF52799">
    <property type="entry name" value="(Phosphotyrosine protein) phosphatases II"/>
    <property type="match status" value="1"/>
</dbReference>
<dbReference type="AlphaFoldDB" id="A0A4U5M869"/>
<keyword evidence="8" id="KW-1185">Reference proteome</keyword>
<feature type="coiled-coil region" evidence="4">
    <location>
        <begin position="750"/>
        <end position="777"/>
    </location>
</feature>
<reference evidence="7 8" key="2">
    <citation type="journal article" date="2019" name="G3 (Bethesda)">
        <title>Hybrid Assembly of the Genome of the Entomopathogenic Nematode Steinernema carpocapsae Identifies the X-Chromosome.</title>
        <authorList>
            <person name="Serra L."/>
            <person name="Macchietto M."/>
            <person name="Macias-Munoz A."/>
            <person name="McGill C.J."/>
            <person name="Rodriguez I.M."/>
            <person name="Rodriguez B."/>
            <person name="Murad R."/>
            <person name="Mortazavi A."/>
        </authorList>
    </citation>
    <scope>NUCLEOTIDE SEQUENCE [LARGE SCALE GENOMIC DNA]</scope>
    <source>
        <strain evidence="7 8">ALL</strain>
    </source>
</reference>
<organism evidence="7 8">
    <name type="scientific">Steinernema carpocapsae</name>
    <name type="common">Entomopathogenic nematode</name>
    <dbReference type="NCBI Taxonomy" id="34508"/>
    <lineage>
        <taxon>Eukaryota</taxon>
        <taxon>Metazoa</taxon>
        <taxon>Ecdysozoa</taxon>
        <taxon>Nematoda</taxon>
        <taxon>Chromadorea</taxon>
        <taxon>Rhabditida</taxon>
        <taxon>Tylenchina</taxon>
        <taxon>Panagrolaimomorpha</taxon>
        <taxon>Strongyloidoidea</taxon>
        <taxon>Steinernematidae</taxon>
        <taxon>Steinernema</taxon>
    </lineage>
</organism>
<feature type="domain" description="Myotubularin phosphatase" evidence="6">
    <location>
        <begin position="195"/>
        <end position="567"/>
    </location>
</feature>
<evidence type="ECO:0000256" key="4">
    <source>
        <dbReference type="SAM" id="Coils"/>
    </source>
</evidence>
<dbReference type="InterPro" id="IPR010569">
    <property type="entry name" value="Myotubularin-like_Pase_dom"/>
</dbReference>
<comment type="similarity">
    <text evidence="1">Belongs to the protein-tyrosine phosphatase family. Non-receptor class myotubularin subfamily.</text>
</comment>
<feature type="binding site" evidence="3">
    <location>
        <begin position="346"/>
        <end position="347"/>
    </location>
    <ligand>
        <name>substrate</name>
    </ligand>
</feature>
<evidence type="ECO:0000256" key="2">
    <source>
        <dbReference type="PIRSR" id="PIRSR630564-1"/>
    </source>
</evidence>
<sequence length="849" mass="94388">MPSEAINIDSSRPQAEVHSFVNEEPMSIVDSDHLLGTSSASKCSITVLSPKSFIDPTEAAGYMSNGSKKLTTSVDIDTLPGEKVYQRQDGIHRGEAIFTNYRVILKLSDRTGIAVIPNLAIELVELSRDLSGVMVTCRNGRLFRFAANSTSEALAIRDKLVMIATSSRTPNDFHAFHVPQNDSTPAWLKGDPAIGLPDEKLRKEFERLEFPEYWRISEANSGFAMTATYPEKLIVPSSVTDDSLKKAVLGRFLERIPTAVWRDVKSGAVLLRSSQPVIPWIGNWNINQDEVRLFDACRRSTGENSEIIIMDARSQTSAHANRVKGGGFESPTVYAGCRVEFMNLPNIHSVRDSFAQFRQVLSSKDLDHFYFQNVHQSSWLYQVYNIIISAKQCFEYVVEGGKNVLVHCSDGWDRTTQIVSLAKLLGDPYYRTMEGFEVLVRSDWIGFGHKFNDRNSTFNSPSTEAERSPIFLQWLDCVFQLCVHNPTAFVKIAQHCYSGLFGTFLFNSLKEHRDCLEDAKTSILPSLWTYFNHYVDRFNNLYYDSNPNKSGLKIPAMRHMKVWEAVYVPNRFEEPLNSAKDGVIANFSDLAHLKFVESFYPDASSPPMNRCHSEESVSGSSYKISTSSGPVSLFPETNPPKIRRSASQTDTVSISSSVAGPVEAIDYSQPSEDVPTVSTNYSSLDTAADSGGESSDHERGGSASESEQSDPEASSSGSSRSSVVRKFRLRFGKEQVVDADGLTSIINIDVESVQRMKNSYEQTISDLEQKLRDLQAQLCSQSLAQNPSSDQGSDDKGNEEQASTKSDDDFEHVDKNSLQEDSENVERFDSCEPTTIDGTCGDGGRVLHG</sequence>
<feature type="compositionally biased region" description="Basic and acidic residues" evidence="5">
    <location>
        <begin position="812"/>
        <end position="830"/>
    </location>
</feature>
<dbReference type="PANTHER" id="PTHR10807">
    <property type="entry name" value="MYOTUBULARIN-RELATED"/>
    <property type="match status" value="1"/>
</dbReference>
<dbReference type="GO" id="GO:0005737">
    <property type="term" value="C:cytoplasm"/>
    <property type="evidence" value="ECO:0007669"/>
    <property type="project" value="TreeGrafter"/>
</dbReference>
<dbReference type="CDD" id="cd14507">
    <property type="entry name" value="PTP-MTM-like"/>
    <property type="match status" value="1"/>
</dbReference>
<evidence type="ECO:0000256" key="3">
    <source>
        <dbReference type="PIRSR" id="PIRSR630564-2"/>
    </source>
</evidence>
<feature type="compositionally biased region" description="Polar residues" evidence="5">
    <location>
        <begin position="645"/>
        <end position="658"/>
    </location>
</feature>
<keyword evidence="4" id="KW-0175">Coiled coil</keyword>
<evidence type="ECO:0000313" key="8">
    <source>
        <dbReference type="Proteomes" id="UP000298663"/>
    </source>
</evidence>
<evidence type="ECO:0000256" key="1">
    <source>
        <dbReference type="ARBA" id="ARBA00007471"/>
    </source>
</evidence>
<dbReference type="PROSITE" id="PS00383">
    <property type="entry name" value="TYR_PHOSPHATASE_1"/>
    <property type="match status" value="1"/>
</dbReference>
<feature type="region of interest" description="Disordered" evidence="5">
    <location>
        <begin position="781"/>
        <end position="849"/>
    </location>
</feature>
<dbReference type="PROSITE" id="PS51339">
    <property type="entry name" value="PPASE_MYOTUBULARIN"/>
    <property type="match status" value="1"/>
</dbReference>
<reference evidence="7 8" key="1">
    <citation type="journal article" date="2015" name="Genome Biol.">
        <title>Comparative genomics of Steinernema reveals deeply conserved gene regulatory networks.</title>
        <authorList>
            <person name="Dillman A.R."/>
            <person name="Macchietto M."/>
            <person name="Porter C.F."/>
            <person name="Rogers A."/>
            <person name="Williams B."/>
            <person name="Antoshechkin I."/>
            <person name="Lee M.M."/>
            <person name="Goodwin Z."/>
            <person name="Lu X."/>
            <person name="Lewis E.E."/>
            <person name="Goodrich-Blair H."/>
            <person name="Stock S.P."/>
            <person name="Adams B.J."/>
            <person name="Sternberg P.W."/>
            <person name="Mortazavi A."/>
        </authorList>
    </citation>
    <scope>NUCLEOTIDE SEQUENCE [LARGE SCALE GENOMIC DNA]</scope>
    <source>
        <strain evidence="7 8">ALL</strain>
    </source>
</reference>
<name>A0A4U5M869_STECR</name>
<feature type="compositionally biased region" description="Polar residues" evidence="5">
    <location>
        <begin position="668"/>
        <end position="685"/>
    </location>
</feature>
<dbReference type="Pfam" id="PF06602">
    <property type="entry name" value="Myotub-related"/>
    <property type="match status" value="1"/>
</dbReference>
<feature type="binding site" evidence="3">
    <location>
        <begin position="408"/>
        <end position="414"/>
    </location>
    <ligand>
        <name>substrate</name>
    </ligand>
</feature>
<gene>
    <name evidence="7" type="ORF">L596_025578</name>
</gene>
<comment type="caution">
    <text evidence="7">The sequence shown here is derived from an EMBL/GenBank/DDBJ whole genome shotgun (WGS) entry which is preliminary data.</text>
</comment>
<dbReference type="InterPro" id="IPR016130">
    <property type="entry name" value="Tyr_Pase_AS"/>
</dbReference>
<feature type="region of interest" description="Disordered" evidence="5">
    <location>
        <begin position="603"/>
        <end position="721"/>
    </location>
</feature>
<dbReference type="InterPro" id="IPR030564">
    <property type="entry name" value="Myotubularin"/>
</dbReference>
<evidence type="ECO:0000259" key="6">
    <source>
        <dbReference type="PROSITE" id="PS51339"/>
    </source>
</evidence>
<dbReference type="EMBL" id="AZBU02000009">
    <property type="protein sequence ID" value="TKR65126.1"/>
    <property type="molecule type" value="Genomic_DNA"/>
</dbReference>
<dbReference type="Proteomes" id="UP000298663">
    <property type="component" value="Unassembled WGS sequence"/>
</dbReference>
<feature type="compositionally biased region" description="Low complexity" evidence="5">
    <location>
        <begin position="702"/>
        <end position="721"/>
    </location>
</feature>
<proteinExistence type="inferred from homology"/>
<feature type="compositionally biased region" description="Low complexity" evidence="5">
    <location>
        <begin position="616"/>
        <end position="628"/>
    </location>
</feature>
<dbReference type="OrthoDB" id="271628at2759"/>
<feature type="compositionally biased region" description="Gly residues" evidence="5">
    <location>
        <begin position="840"/>
        <end position="849"/>
    </location>
</feature>
<accession>A0A4U5M869</accession>
<evidence type="ECO:0000256" key="5">
    <source>
        <dbReference type="SAM" id="MobiDB-lite"/>
    </source>
</evidence>
<feature type="active site" description="Phosphocysteine intermediate" evidence="2">
    <location>
        <position position="408"/>
    </location>
</feature>
<protein>
    <recommendedName>
        <fullName evidence="6">Myotubularin phosphatase domain-containing protein</fullName>
    </recommendedName>
</protein>
<evidence type="ECO:0000313" key="7">
    <source>
        <dbReference type="EMBL" id="TKR65126.1"/>
    </source>
</evidence>
<dbReference type="InterPro" id="IPR029021">
    <property type="entry name" value="Prot-tyrosine_phosphatase-like"/>
</dbReference>
<feature type="binding site" evidence="3">
    <location>
        <begin position="321"/>
        <end position="324"/>
    </location>
    <ligand>
        <name>substrate</name>
    </ligand>
</feature>